<dbReference type="AlphaFoldDB" id="A0A2R6AC29"/>
<name>A0A2R6AC29_9ARCH</name>
<dbReference type="Pfam" id="PF14947">
    <property type="entry name" value="HTH_45"/>
    <property type="match status" value="1"/>
</dbReference>
<dbReference type="SUPFAM" id="SSF46785">
    <property type="entry name" value="Winged helix' DNA-binding domain"/>
    <property type="match status" value="1"/>
</dbReference>
<dbReference type="Proteomes" id="UP000240322">
    <property type="component" value="Unassembled WGS sequence"/>
</dbReference>
<dbReference type="InterPro" id="IPR036388">
    <property type="entry name" value="WH-like_DNA-bd_sf"/>
</dbReference>
<dbReference type="Gene3D" id="1.10.10.10">
    <property type="entry name" value="Winged helix-like DNA-binding domain superfamily/Winged helix DNA-binding domain"/>
    <property type="match status" value="1"/>
</dbReference>
<protein>
    <recommendedName>
        <fullName evidence="1">ArnR1-like winged helix-turn-helix domain-containing protein</fullName>
    </recommendedName>
</protein>
<comment type="caution">
    <text evidence="2">The sequence shown here is derived from an EMBL/GenBank/DDBJ whole genome shotgun (WGS) entry which is preliminary data.</text>
</comment>
<dbReference type="InterPro" id="IPR038723">
    <property type="entry name" value="ArnR1-like_HTH"/>
</dbReference>
<dbReference type="InterPro" id="IPR036390">
    <property type="entry name" value="WH_DNA-bd_sf"/>
</dbReference>
<organism evidence="2 3">
    <name type="scientific">Candidatus Marsarchaeota G2 archaeon OSP_D</name>
    <dbReference type="NCBI Taxonomy" id="1978157"/>
    <lineage>
        <taxon>Archaea</taxon>
        <taxon>Candidatus Marsarchaeota</taxon>
        <taxon>Candidatus Marsarchaeota group 2</taxon>
    </lineage>
</organism>
<evidence type="ECO:0000313" key="3">
    <source>
        <dbReference type="Proteomes" id="UP000240322"/>
    </source>
</evidence>
<sequence>MKKRKSYEIVESILNVLEDGPKPFTRVLFLSYLTVEPFRRYIEKLEKRGLVRQTDGLLEITEEGRRVKEIIAKTASEIRHFKALEEECRMRKKEKEEELLLLLEGNKNVH</sequence>
<dbReference type="EMBL" id="NEXE01000298">
    <property type="protein sequence ID" value="PSN83961.1"/>
    <property type="molecule type" value="Genomic_DNA"/>
</dbReference>
<evidence type="ECO:0000313" key="2">
    <source>
        <dbReference type="EMBL" id="PSN83961.1"/>
    </source>
</evidence>
<proteinExistence type="predicted"/>
<evidence type="ECO:0000259" key="1">
    <source>
        <dbReference type="Pfam" id="PF14947"/>
    </source>
</evidence>
<feature type="domain" description="ArnR1-like winged helix-turn-helix" evidence="1">
    <location>
        <begin position="3"/>
        <end position="74"/>
    </location>
</feature>
<accession>A0A2R6AC29</accession>
<reference evidence="2 3" key="1">
    <citation type="submission" date="2017-04" db="EMBL/GenBank/DDBJ databases">
        <title>Novel microbial lineages endemic to geothermal iron-oxide mats fill important gaps in the evolutionary history of Archaea.</title>
        <authorList>
            <person name="Jay Z.J."/>
            <person name="Beam J.P."/>
            <person name="Dlakic M."/>
            <person name="Rusch D.B."/>
            <person name="Kozubal M.A."/>
            <person name="Inskeep W.P."/>
        </authorList>
    </citation>
    <scope>NUCLEOTIDE SEQUENCE [LARGE SCALE GENOMIC DNA]</scope>
    <source>
        <strain evidence="2">OSP_D</strain>
    </source>
</reference>
<gene>
    <name evidence="2" type="ORF">B9Q03_13245</name>
</gene>